<proteinExistence type="predicted"/>
<dbReference type="GO" id="GO:0035658">
    <property type="term" value="C:Mon1-Ccz1 complex"/>
    <property type="evidence" value="ECO:0007669"/>
    <property type="project" value="InterPro"/>
</dbReference>
<accession>T1K5U1</accession>
<keyword evidence="3" id="KW-1185">Reference proteome</keyword>
<dbReference type="HOGENOM" id="CLU_1542058_0_0_1"/>
<evidence type="ECO:0000259" key="1">
    <source>
        <dbReference type="Pfam" id="PF21029"/>
    </source>
</evidence>
<dbReference type="PANTHER" id="PTHR12897">
    <property type="entry name" value="COLON CANCER-ASSOCIATED PROTEIN MIC1"/>
    <property type="match status" value="1"/>
</dbReference>
<evidence type="ECO:0000313" key="3">
    <source>
        <dbReference type="Proteomes" id="UP000015104"/>
    </source>
</evidence>
<evidence type="ECO:0000313" key="2">
    <source>
        <dbReference type="EnsemblMetazoa" id="tetur05g07490.1"/>
    </source>
</evidence>
<dbReference type="EnsemblMetazoa" id="tetur05g07490.1">
    <property type="protein sequence ID" value="tetur05g07490.1"/>
    <property type="gene ID" value="tetur05g07490"/>
</dbReference>
<feature type="domain" description="Regulator of MON1-CCZ1 complex N-terminal" evidence="1">
    <location>
        <begin position="54"/>
        <end position="89"/>
    </location>
</feature>
<dbReference type="eggNOG" id="KOG2377">
    <property type="taxonomic scope" value="Eukaryota"/>
</dbReference>
<reference evidence="3" key="1">
    <citation type="submission" date="2011-08" db="EMBL/GenBank/DDBJ databases">
        <authorList>
            <person name="Rombauts S."/>
        </authorList>
    </citation>
    <scope>NUCLEOTIDE SEQUENCE</scope>
    <source>
        <strain evidence="3">London</strain>
    </source>
</reference>
<dbReference type="AlphaFoldDB" id="T1K5U1"/>
<dbReference type="EMBL" id="CAEY01001590">
    <property type="status" value="NOT_ANNOTATED_CDS"/>
    <property type="molecule type" value="Genomic_DNA"/>
</dbReference>
<sequence length="194" mass="23010">MALVYLHYERHTLPKDPQAYDDNDLEQAYWPGLQAQFRRKRLPIENCRRELLETSKTSTIIGYVWTSGNEIVFVTDSGVEYYEINRTRNCCRLLKSFNITINWFIYQPVSSFLILSSSQNGNLLQPFHFKSSTMYKLTKFEVEWSKTHVLRLRLTSRFAINIVDNLVVLFGCFNELLQNCYKNKVCVKRFWLPI</sequence>
<organism evidence="2 3">
    <name type="scientific">Tetranychus urticae</name>
    <name type="common">Two-spotted spider mite</name>
    <dbReference type="NCBI Taxonomy" id="32264"/>
    <lineage>
        <taxon>Eukaryota</taxon>
        <taxon>Metazoa</taxon>
        <taxon>Ecdysozoa</taxon>
        <taxon>Arthropoda</taxon>
        <taxon>Chelicerata</taxon>
        <taxon>Arachnida</taxon>
        <taxon>Acari</taxon>
        <taxon>Acariformes</taxon>
        <taxon>Trombidiformes</taxon>
        <taxon>Prostigmata</taxon>
        <taxon>Eleutherengona</taxon>
        <taxon>Raphignathae</taxon>
        <taxon>Tetranychoidea</taxon>
        <taxon>Tetranychidae</taxon>
        <taxon>Tetranychus</taxon>
    </lineage>
</organism>
<dbReference type="GO" id="GO:0010506">
    <property type="term" value="P:regulation of autophagy"/>
    <property type="evidence" value="ECO:0007669"/>
    <property type="project" value="InterPro"/>
</dbReference>
<dbReference type="GO" id="GO:0005765">
    <property type="term" value="C:lysosomal membrane"/>
    <property type="evidence" value="ECO:0007669"/>
    <property type="project" value="TreeGrafter"/>
</dbReference>
<name>T1K5U1_TETUR</name>
<protein>
    <recommendedName>
        <fullName evidence="1">Regulator of MON1-CCZ1 complex N-terminal domain-containing protein</fullName>
    </recommendedName>
</protein>
<reference evidence="2" key="2">
    <citation type="submission" date="2015-06" db="UniProtKB">
        <authorList>
            <consortium name="EnsemblMetazoa"/>
        </authorList>
    </citation>
    <scope>IDENTIFICATION</scope>
</reference>
<dbReference type="InterPro" id="IPR049040">
    <property type="entry name" value="RMC1_N"/>
</dbReference>
<dbReference type="Proteomes" id="UP000015104">
    <property type="component" value="Unassembled WGS sequence"/>
</dbReference>
<dbReference type="Pfam" id="PF21029">
    <property type="entry name" value="RMC1_N"/>
    <property type="match status" value="1"/>
</dbReference>
<dbReference type="PANTHER" id="PTHR12897:SF4">
    <property type="entry name" value="REGULATOR OF MON1-CCZ1 COMPLEX"/>
    <property type="match status" value="1"/>
</dbReference>
<dbReference type="GO" id="GO:0031902">
    <property type="term" value="C:late endosome membrane"/>
    <property type="evidence" value="ECO:0007669"/>
    <property type="project" value="TreeGrafter"/>
</dbReference>
<dbReference type="InterPro" id="IPR040371">
    <property type="entry name" value="RMC1"/>
</dbReference>